<evidence type="ECO:0000256" key="5">
    <source>
        <dbReference type="ARBA" id="ARBA00023284"/>
    </source>
</evidence>
<evidence type="ECO:0000256" key="2">
    <source>
        <dbReference type="ARBA" id="ARBA00022862"/>
    </source>
</evidence>
<dbReference type="PROSITE" id="PS51352">
    <property type="entry name" value="THIOREDOXIN_2"/>
    <property type="match status" value="1"/>
</dbReference>
<evidence type="ECO:0000313" key="8">
    <source>
        <dbReference type="Proteomes" id="UP001320119"/>
    </source>
</evidence>
<gene>
    <name evidence="7" type="ORF">MARGE09_P0024</name>
</gene>
<keyword evidence="1 7" id="KW-0575">Peroxidase</keyword>
<dbReference type="InterPro" id="IPR050455">
    <property type="entry name" value="Tpx_Peroxidase_subfamily"/>
</dbReference>
<dbReference type="Proteomes" id="UP001320119">
    <property type="component" value="Chromosome"/>
</dbReference>
<dbReference type="PROSITE" id="PS01265">
    <property type="entry name" value="TPX"/>
    <property type="match status" value="1"/>
</dbReference>
<dbReference type="InterPro" id="IPR002065">
    <property type="entry name" value="TPX"/>
</dbReference>
<feature type="domain" description="Thioredoxin" evidence="6">
    <location>
        <begin position="51"/>
        <end position="197"/>
    </location>
</feature>
<dbReference type="InterPro" id="IPR013766">
    <property type="entry name" value="Thioredoxin_domain"/>
</dbReference>
<accession>A0AAN1WDZ0</accession>
<dbReference type="InterPro" id="IPR018219">
    <property type="entry name" value="Tpx_CS"/>
</dbReference>
<dbReference type="EMBL" id="AP023086">
    <property type="protein sequence ID" value="BCD95825.1"/>
    <property type="molecule type" value="Genomic_DNA"/>
</dbReference>
<dbReference type="NCBIfam" id="NF001808">
    <property type="entry name" value="PRK00522.1"/>
    <property type="match status" value="1"/>
</dbReference>
<dbReference type="InterPro" id="IPR013740">
    <property type="entry name" value="Redoxin"/>
</dbReference>
<dbReference type="KEGG" id="marq:MARGE09_P0024"/>
<evidence type="ECO:0000259" key="6">
    <source>
        <dbReference type="PROSITE" id="PS51352"/>
    </source>
</evidence>
<dbReference type="CDD" id="cd03014">
    <property type="entry name" value="PRX_Atyp2cys"/>
    <property type="match status" value="1"/>
</dbReference>
<evidence type="ECO:0000256" key="4">
    <source>
        <dbReference type="ARBA" id="ARBA00023157"/>
    </source>
</evidence>
<name>A0AAN1WDZ0_9GAMM</name>
<keyword evidence="2" id="KW-0049">Antioxidant</keyword>
<keyword evidence="8" id="KW-1185">Reference proteome</keyword>
<proteinExistence type="predicted"/>
<dbReference type="InterPro" id="IPR036249">
    <property type="entry name" value="Thioredoxin-like_sf"/>
</dbReference>
<dbReference type="Pfam" id="PF08534">
    <property type="entry name" value="Redoxin"/>
    <property type="match status" value="1"/>
</dbReference>
<sequence>MNTPILHRCFVTAKAAILRALSLINTSNPRENFMATTALKGTPVNTNGDLPAVGSTVPTFTLSNVDLSDLTYGDLSGKRVIFNVFPSVDTPTCAQSVRTFNEEAGALENTVVVCVSQDLPFAMARFCGAEGLSNVVSASAFRSSFAEDFGLKLLDSKLAGLTARAIIVLDTDGKVLHTELVPEIANEPDYAAAKAVL</sequence>
<organism evidence="7 8">
    <name type="scientific">Marinagarivorans cellulosilyticus</name>
    <dbReference type="NCBI Taxonomy" id="2721545"/>
    <lineage>
        <taxon>Bacteria</taxon>
        <taxon>Pseudomonadati</taxon>
        <taxon>Pseudomonadota</taxon>
        <taxon>Gammaproteobacteria</taxon>
        <taxon>Cellvibrionales</taxon>
        <taxon>Cellvibrionaceae</taxon>
        <taxon>Marinagarivorans</taxon>
    </lineage>
</organism>
<evidence type="ECO:0000256" key="1">
    <source>
        <dbReference type="ARBA" id="ARBA00022559"/>
    </source>
</evidence>
<dbReference type="PANTHER" id="PTHR43110">
    <property type="entry name" value="THIOL PEROXIDASE"/>
    <property type="match status" value="1"/>
</dbReference>
<keyword evidence="4" id="KW-1015">Disulfide bond</keyword>
<keyword evidence="5" id="KW-0676">Redox-active center</keyword>
<keyword evidence="3 7" id="KW-0560">Oxidoreductase</keyword>
<dbReference type="Gene3D" id="3.40.30.10">
    <property type="entry name" value="Glutaredoxin"/>
    <property type="match status" value="1"/>
</dbReference>
<protein>
    <submittedName>
        <fullName evidence="7">Thiol peroxidase, atypical 2-Cys peroxiredoxin</fullName>
        <ecNumber evidence="7">1.11.1.15</ecNumber>
    </submittedName>
</protein>
<dbReference type="AlphaFoldDB" id="A0AAN1WDZ0"/>
<reference evidence="7 8" key="1">
    <citation type="journal article" date="2022" name="IScience">
        <title>An ultrasensitive nanofiber-based assay for enzymatic hydrolysis and deep-sea microbial degradation of cellulose.</title>
        <authorList>
            <person name="Tsudome M."/>
            <person name="Tachioka M."/>
            <person name="Miyazaki M."/>
            <person name="Uchimura K."/>
            <person name="Tsuda M."/>
            <person name="Takaki Y."/>
            <person name="Deguchi S."/>
        </authorList>
    </citation>
    <scope>NUCLEOTIDE SEQUENCE [LARGE SCALE GENOMIC DNA]</scope>
    <source>
        <strain evidence="7 8">GE09</strain>
    </source>
</reference>
<evidence type="ECO:0000256" key="3">
    <source>
        <dbReference type="ARBA" id="ARBA00023002"/>
    </source>
</evidence>
<dbReference type="EC" id="1.11.1.15" evidence="7"/>
<evidence type="ECO:0000313" key="7">
    <source>
        <dbReference type="EMBL" id="BCD95825.1"/>
    </source>
</evidence>
<dbReference type="PANTHER" id="PTHR43110:SF1">
    <property type="entry name" value="THIOL PEROXIDASE"/>
    <property type="match status" value="1"/>
</dbReference>
<dbReference type="SUPFAM" id="SSF52833">
    <property type="entry name" value="Thioredoxin-like"/>
    <property type="match status" value="1"/>
</dbReference>
<dbReference type="GO" id="GO:0008379">
    <property type="term" value="F:thioredoxin peroxidase activity"/>
    <property type="evidence" value="ECO:0007669"/>
    <property type="project" value="InterPro"/>
</dbReference>